<feature type="transmembrane region" description="Helical" evidence="11">
    <location>
        <begin position="12"/>
        <end position="33"/>
    </location>
</feature>
<reference evidence="12" key="1">
    <citation type="journal article" date="2016" name="Environ. Microbiol.">
        <title>Genomic resolution of a cold subsurface aquifer community provides metabolic insights for novel microbes adapted to high CO concentrations.</title>
        <authorList>
            <person name="Probst A.J."/>
            <person name="Castelle C.J."/>
            <person name="Singh A."/>
            <person name="Brown C.T."/>
            <person name="Anantharaman K."/>
            <person name="Sharon I."/>
            <person name="Hug L.A."/>
            <person name="Burstein D."/>
            <person name="Emerson J.B."/>
            <person name="Thomas B.C."/>
            <person name="Banfield J.F."/>
        </authorList>
    </citation>
    <scope>NUCLEOTIDE SEQUENCE [LARGE SCALE GENOMIC DNA]</scope>
    <source>
        <strain evidence="12">CG2_30_54_11</strain>
    </source>
</reference>
<evidence type="ECO:0000256" key="9">
    <source>
        <dbReference type="ARBA" id="ARBA00023136"/>
    </source>
</evidence>
<keyword evidence="2" id="KW-1003">Cell membrane</keyword>
<evidence type="ECO:0000256" key="1">
    <source>
        <dbReference type="ARBA" id="ARBA00004141"/>
    </source>
</evidence>
<evidence type="ECO:0000256" key="6">
    <source>
        <dbReference type="ARBA" id="ARBA00022960"/>
    </source>
</evidence>
<name>A0A1J5IL13_9BACT</name>
<keyword evidence="7" id="KW-0573">Peptidoglycan synthesis</keyword>
<evidence type="ECO:0000313" key="12">
    <source>
        <dbReference type="EMBL" id="OIP95098.1"/>
    </source>
</evidence>
<dbReference type="GO" id="GO:0032153">
    <property type="term" value="C:cell division site"/>
    <property type="evidence" value="ECO:0007669"/>
    <property type="project" value="TreeGrafter"/>
</dbReference>
<dbReference type="AlphaFoldDB" id="A0A1J5IL13"/>
<feature type="transmembrane region" description="Helical" evidence="11">
    <location>
        <begin position="223"/>
        <end position="242"/>
    </location>
</feature>
<feature type="transmembrane region" description="Helical" evidence="11">
    <location>
        <begin position="163"/>
        <end position="179"/>
    </location>
</feature>
<dbReference type="NCBIfam" id="TIGR02210">
    <property type="entry name" value="rodA_shape"/>
    <property type="match status" value="1"/>
</dbReference>
<feature type="transmembrane region" description="Helical" evidence="11">
    <location>
        <begin position="262"/>
        <end position="288"/>
    </location>
</feature>
<accession>A0A1J5IL13</accession>
<dbReference type="GO" id="GO:0009252">
    <property type="term" value="P:peptidoglycan biosynthetic process"/>
    <property type="evidence" value="ECO:0007669"/>
    <property type="project" value="UniProtKB-KW"/>
</dbReference>
<keyword evidence="5 11" id="KW-0812">Transmembrane</keyword>
<keyword evidence="4" id="KW-0808">Transferase</keyword>
<dbReference type="Proteomes" id="UP000183245">
    <property type="component" value="Unassembled WGS sequence"/>
</dbReference>
<dbReference type="InterPro" id="IPR018365">
    <property type="entry name" value="Cell_cycle_FtsW-rel_CS"/>
</dbReference>
<evidence type="ECO:0000256" key="11">
    <source>
        <dbReference type="SAM" id="Phobius"/>
    </source>
</evidence>
<keyword evidence="6" id="KW-0133">Cell shape</keyword>
<keyword evidence="8 11" id="KW-1133">Transmembrane helix</keyword>
<evidence type="ECO:0000256" key="10">
    <source>
        <dbReference type="ARBA" id="ARBA00023316"/>
    </source>
</evidence>
<dbReference type="GO" id="GO:0005886">
    <property type="term" value="C:plasma membrane"/>
    <property type="evidence" value="ECO:0007669"/>
    <property type="project" value="TreeGrafter"/>
</dbReference>
<dbReference type="PROSITE" id="PS00428">
    <property type="entry name" value="FTSW_RODA_SPOVE"/>
    <property type="match status" value="1"/>
</dbReference>
<dbReference type="GO" id="GO:0051301">
    <property type="term" value="P:cell division"/>
    <property type="evidence" value="ECO:0007669"/>
    <property type="project" value="InterPro"/>
</dbReference>
<evidence type="ECO:0000313" key="13">
    <source>
        <dbReference type="Proteomes" id="UP000183245"/>
    </source>
</evidence>
<evidence type="ECO:0000256" key="3">
    <source>
        <dbReference type="ARBA" id="ARBA00022676"/>
    </source>
</evidence>
<organism evidence="12 13">
    <name type="scientific">Candidatus Wirthbacteria bacterium CG2_30_54_11</name>
    <dbReference type="NCBI Taxonomy" id="1817892"/>
    <lineage>
        <taxon>Bacteria</taxon>
        <taxon>Candidatus Wirthbacteria</taxon>
    </lineage>
</organism>
<dbReference type="GO" id="GO:0008360">
    <property type="term" value="P:regulation of cell shape"/>
    <property type="evidence" value="ECO:0007669"/>
    <property type="project" value="UniProtKB-KW"/>
</dbReference>
<dbReference type="Pfam" id="PF01098">
    <property type="entry name" value="FTSW_RODA_SPOVE"/>
    <property type="match status" value="1"/>
</dbReference>
<comment type="subcellular location">
    <subcellularLocation>
        <location evidence="1">Membrane</location>
        <topology evidence="1">Multi-pass membrane protein</topology>
    </subcellularLocation>
</comment>
<feature type="transmembrane region" description="Helical" evidence="11">
    <location>
        <begin position="45"/>
        <end position="64"/>
    </location>
</feature>
<dbReference type="GO" id="GO:0015648">
    <property type="term" value="F:lipid-linked peptidoglycan transporter activity"/>
    <property type="evidence" value="ECO:0007669"/>
    <property type="project" value="TreeGrafter"/>
</dbReference>
<dbReference type="PANTHER" id="PTHR30474:SF1">
    <property type="entry name" value="PEPTIDOGLYCAN GLYCOSYLTRANSFERASE MRDB"/>
    <property type="match status" value="1"/>
</dbReference>
<dbReference type="EMBL" id="MNZT01000117">
    <property type="protein sequence ID" value="OIP95098.1"/>
    <property type="molecule type" value="Genomic_DNA"/>
</dbReference>
<evidence type="ECO:0000256" key="2">
    <source>
        <dbReference type="ARBA" id="ARBA00022475"/>
    </source>
</evidence>
<dbReference type="InterPro" id="IPR011923">
    <property type="entry name" value="RodA/MrdB"/>
</dbReference>
<gene>
    <name evidence="12" type="ORF">AUK40_06370</name>
</gene>
<comment type="caution">
    <text evidence="12">The sequence shown here is derived from an EMBL/GenBank/DDBJ whole genome shotgun (WGS) entry which is preliminary data.</text>
</comment>
<evidence type="ECO:0000256" key="5">
    <source>
        <dbReference type="ARBA" id="ARBA00022692"/>
    </source>
</evidence>
<dbReference type="GO" id="GO:0016757">
    <property type="term" value="F:glycosyltransferase activity"/>
    <property type="evidence" value="ECO:0007669"/>
    <property type="project" value="UniProtKB-KW"/>
</dbReference>
<feature type="transmembrane region" description="Helical" evidence="11">
    <location>
        <begin position="139"/>
        <end position="156"/>
    </location>
</feature>
<keyword evidence="9 11" id="KW-0472">Membrane</keyword>
<dbReference type="STRING" id="1817892.AUK40_06370"/>
<keyword evidence="10" id="KW-0961">Cell wall biogenesis/degradation</keyword>
<feature type="transmembrane region" description="Helical" evidence="11">
    <location>
        <begin position="185"/>
        <end position="202"/>
    </location>
</feature>
<feature type="transmembrane region" description="Helical" evidence="11">
    <location>
        <begin position="339"/>
        <end position="359"/>
    </location>
</feature>
<evidence type="ECO:0000256" key="4">
    <source>
        <dbReference type="ARBA" id="ARBA00022679"/>
    </source>
</evidence>
<dbReference type="GO" id="GO:0071555">
    <property type="term" value="P:cell wall organization"/>
    <property type="evidence" value="ECO:0007669"/>
    <property type="project" value="UniProtKB-KW"/>
</dbReference>
<keyword evidence="3" id="KW-0328">Glycosyltransferase</keyword>
<sequence length="377" mass="41815">MFRGKWLHFDWILLGTNVLIFCFGLVMIFSTTLNAQTVTEGKGAFNLQLLYSLLGIFLFFFFSYLDYHLFQHWTAILYGMVVLLLGTVLITGKLVYGATRWIDLGFIRIQPSEVAKIVMLLVLCSVLARRSRYASHGHFILLSLGLLIIPVGLILLQPDLGTALIFFALWLGLMVGIGVDSKMLFLLLFSLVCMMPLLWPLLKPYQQQRIFTFLDPTKDPQNTGYNVIQAMIAIGAGGLGGVGLGQGTQSQLKFLPVRHTDFIFSVIAEEMGLVGATILLSLVFILLWRILRISNGAVDNFGRYLCIGIFSILGAQYFINIGMNLGIMPVTGIPLPMVSYGGTSLWVTFALLGLAQSVYRYSAQVKVHDAVDTFVSS</sequence>
<proteinExistence type="predicted"/>
<protein>
    <submittedName>
        <fullName evidence="12">Rod shape-determining protein RodA</fullName>
    </submittedName>
</protein>
<evidence type="ECO:0000256" key="8">
    <source>
        <dbReference type="ARBA" id="ARBA00022989"/>
    </source>
</evidence>
<feature type="transmembrane region" description="Helical" evidence="11">
    <location>
        <begin position="76"/>
        <end position="96"/>
    </location>
</feature>
<evidence type="ECO:0000256" key="7">
    <source>
        <dbReference type="ARBA" id="ARBA00022984"/>
    </source>
</evidence>
<dbReference type="PANTHER" id="PTHR30474">
    <property type="entry name" value="CELL CYCLE PROTEIN"/>
    <property type="match status" value="1"/>
</dbReference>
<dbReference type="InterPro" id="IPR001182">
    <property type="entry name" value="FtsW/RodA"/>
</dbReference>
<feature type="transmembrane region" description="Helical" evidence="11">
    <location>
        <begin position="300"/>
        <end position="319"/>
    </location>
</feature>